<dbReference type="PROSITE" id="PS00409">
    <property type="entry name" value="PROKAR_NTER_METHYL"/>
    <property type="match status" value="1"/>
</dbReference>
<sequence>MRRRGFTLVELLVVIAIIGVLIGLLLPAVQQAREAARRMSCSNNMKQIGLATHNFHDTYLEFPYAVKDAVDSDETTTYLTGWIQIMPFIESDAIASRWDPTESRASTNDADGDGWTNFMLTSQIIPTYLCPSMVMPSGALTSSLGEDRAPSSYQFCAGTQDTSLLWYAPYYGVDEPTFNGAIIPIKEKDATSPNHRSPTKFRDIVDGTSNTFLNGETDFMPQGTPSTSYGAVWAYGYLYGWGSTFVPFNKHDNTSTVYGGYRSQHPGGAQFGLCDGSVRFVAETIDQEIYDAVATRAGNEVAPLP</sequence>
<organism evidence="2 3">
    <name type="scientific">Blastopirellula retiformator</name>
    <dbReference type="NCBI Taxonomy" id="2527970"/>
    <lineage>
        <taxon>Bacteria</taxon>
        <taxon>Pseudomonadati</taxon>
        <taxon>Planctomycetota</taxon>
        <taxon>Planctomycetia</taxon>
        <taxon>Pirellulales</taxon>
        <taxon>Pirellulaceae</taxon>
        <taxon>Blastopirellula</taxon>
    </lineage>
</organism>
<dbReference type="Gene3D" id="3.30.700.10">
    <property type="entry name" value="Glycoprotein, Type 4 Pilin"/>
    <property type="match status" value="1"/>
</dbReference>
<protein>
    <recommendedName>
        <fullName evidence="1">DUF1559 domain-containing protein</fullName>
    </recommendedName>
</protein>
<evidence type="ECO:0000313" key="3">
    <source>
        <dbReference type="Proteomes" id="UP000318878"/>
    </source>
</evidence>
<keyword evidence="3" id="KW-1185">Reference proteome</keyword>
<dbReference type="PANTHER" id="PTHR30093">
    <property type="entry name" value="GENERAL SECRETION PATHWAY PROTEIN G"/>
    <property type="match status" value="1"/>
</dbReference>
<feature type="domain" description="DUF1559" evidence="1">
    <location>
        <begin position="30"/>
        <end position="288"/>
    </location>
</feature>
<dbReference type="EMBL" id="SJPF01000003">
    <property type="protein sequence ID" value="TWT32770.1"/>
    <property type="molecule type" value="Genomic_DNA"/>
</dbReference>
<dbReference type="InterPro" id="IPR012902">
    <property type="entry name" value="N_methyl_site"/>
</dbReference>
<accession>A0A5C5V401</accession>
<dbReference type="RefSeq" id="WP_146432051.1">
    <property type="nucleotide sequence ID" value="NZ_SJPF01000003.1"/>
</dbReference>
<dbReference type="Proteomes" id="UP000318878">
    <property type="component" value="Unassembled WGS sequence"/>
</dbReference>
<dbReference type="InterPro" id="IPR011453">
    <property type="entry name" value="DUF1559"/>
</dbReference>
<dbReference type="AlphaFoldDB" id="A0A5C5V401"/>
<dbReference type="InterPro" id="IPR045584">
    <property type="entry name" value="Pilin-like"/>
</dbReference>
<evidence type="ECO:0000259" key="1">
    <source>
        <dbReference type="Pfam" id="PF07596"/>
    </source>
</evidence>
<dbReference type="SUPFAM" id="SSF54523">
    <property type="entry name" value="Pili subunits"/>
    <property type="match status" value="1"/>
</dbReference>
<dbReference type="Pfam" id="PF07963">
    <property type="entry name" value="N_methyl"/>
    <property type="match status" value="1"/>
</dbReference>
<gene>
    <name evidence="2" type="ORF">Enr8_25760</name>
</gene>
<evidence type="ECO:0000313" key="2">
    <source>
        <dbReference type="EMBL" id="TWT32770.1"/>
    </source>
</evidence>
<dbReference type="PANTHER" id="PTHR30093:SF2">
    <property type="entry name" value="TYPE II SECRETION SYSTEM PROTEIN H"/>
    <property type="match status" value="1"/>
</dbReference>
<dbReference type="Pfam" id="PF07596">
    <property type="entry name" value="SBP_bac_10"/>
    <property type="match status" value="1"/>
</dbReference>
<comment type="caution">
    <text evidence="2">The sequence shown here is derived from an EMBL/GenBank/DDBJ whole genome shotgun (WGS) entry which is preliminary data.</text>
</comment>
<name>A0A5C5V401_9BACT</name>
<dbReference type="InterPro" id="IPR027558">
    <property type="entry name" value="Pre_pil_HX9DG_C"/>
</dbReference>
<reference evidence="2 3" key="1">
    <citation type="submission" date="2019-02" db="EMBL/GenBank/DDBJ databases">
        <title>Deep-cultivation of Planctomycetes and their phenomic and genomic characterization uncovers novel biology.</title>
        <authorList>
            <person name="Wiegand S."/>
            <person name="Jogler M."/>
            <person name="Boedeker C."/>
            <person name="Pinto D."/>
            <person name="Vollmers J."/>
            <person name="Rivas-Marin E."/>
            <person name="Kohn T."/>
            <person name="Peeters S.H."/>
            <person name="Heuer A."/>
            <person name="Rast P."/>
            <person name="Oberbeckmann S."/>
            <person name="Bunk B."/>
            <person name="Jeske O."/>
            <person name="Meyerdierks A."/>
            <person name="Storesund J.E."/>
            <person name="Kallscheuer N."/>
            <person name="Luecker S."/>
            <person name="Lage O.M."/>
            <person name="Pohl T."/>
            <person name="Merkel B.J."/>
            <person name="Hornburger P."/>
            <person name="Mueller R.-W."/>
            <person name="Bruemmer F."/>
            <person name="Labrenz M."/>
            <person name="Spormann A.M."/>
            <person name="Op Den Camp H."/>
            <person name="Overmann J."/>
            <person name="Amann R."/>
            <person name="Jetten M.S.M."/>
            <person name="Mascher T."/>
            <person name="Medema M.H."/>
            <person name="Devos D.P."/>
            <person name="Kaster A.-K."/>
            <person name="Ovreas L."/>
            <person name="Rohde M."/>
            <person name="Galperin M.Y."/>
            <person name="Jogler C."/>
        </authorList>
    </citation>
    <scope>NUCLEOTIDE SEQUENCE [LARGE SCALE GENOMIC DNA]</scope>
    <source>
        <strain evidence="2 3">Enr8</strain>
    </source>
</reference>
<dbReference type="NCBIfam" id="TIGR04294">
    <property type="entry name" value="pre_pil_HX9DG"/>
    <property type="match status" value="1"/>
</dbReference>
<dbReference type="NCBIfam" id="TIGR02532">
    <property type="entry name" value="IV_pilin_GFxxxE"/>
    <property type="match status" value="1"/>
</dbReference>
<proteinExistence type="predicted"/>
<dbReference type="OrthoDB" id="263324at2"/>